<accession>A0A9X2FCW5</accession>
<keyword evidence="3 4" id="KW-0687">Ribonucleoprotein</keyword>
<evidence type="ECO:0000313" key="6">
    <source>
        <dbReference type="EMBL" id="MCO6045878.1"/>
    </source>
</evidence>
<dbReference type="InterPro" id="IPR028909">
    <property type="entry name" value="bL21-like"/>
</dbReference>
<evidence type="ECO:0000313" key="7">
    <source>
        <dbReference type="Proteomes" id="UP001155241"/>
    </source>
</evidence>
<dbReference type="InterPro" id="IPR001787">
    <property type="entry name" value="Ribosomal_bL21"/>
</dbReference>
<evidence type="ECO:0000256" key="2">
    <source>
        <dbReference type="ARBA" id="ARBA00022980"/>
    </source>
</evidence>
<dbReference type="GO" id="GO:0019843">
    <property type="term" value="F:rRNA binding"/>
    <property type="evidence" value="ECO:0007669"/>
    <property type="project" value="UniProtKB-UniRule"/>
</dbReference>
<dbReference type="EMBL" id="JAMXLR010000061">
    <property type="protein sequence ID" value="MCO6045878.1"/>
    <property type="molecule type" value="Genomic_DNA"/>
</dbReference>
<keyword evidence="7" id="KW-1185">Reference proteome</keyword>
<comment type="subunit">
    <text evidence="4">Part of the 50S ribosomal subunit. Contacts protein L20.</text>
</comment>
<dbReference type="Proteomes" id="UP001155241">
    <property type="component" value="Unassembled WGS sequence"/>
</dbReference>
<protein>
    <recommendedName>
        <fullName evidence="4">Large ribosomal subunit protein bL21</fullName>
    </recommendedName>
</protein>
<dbReference type="InterPro" id="IPR036164">
    <property type="entry name" value="bL21-like_sf"/>
</dbReference>
<dbReference type="SUPFAM" id="SSF141091">
    <property type="entry name" value="L21p-like"/>
    <property type="match status" value="1"/>
</dbReference>
<evidence type="ECO:0000256" key="3">
    <source>
        <dbReference type="ARBA" id="ARBA00023274"/>
    </source>
</evidence>
<evidence type="ECO:0000256" key="5">
    <source>
        <dbReference type="RuleBase" id="RU000562"/>
    </source>
</evidence>
<dbReference type="GO" id="GO:0005737">
    <property type="term" value="C:cytoplasm"/>
    <property type="evidence" value="ECO:0007669"/>
    <property type="project" value="UniProtKB-ARBA"/>
</dbReference>
<dbReference type="AlphaFoldDB" id="A0A9X2FCW5"/>
<dbReference type="GO" id="GO:0006412">
    <property type="term" value="P:translation"/>
    <property type="evidence" value="ECO:0007669"/>
    <property type="project" value="UniProtKB-UniRule"/>
</dbReference>
<dbReference type="GO" id="GO:0005840">
    <property type="term" value="C:ribosome"/>
    <property type="evidence" value="ECO:0007669"/>
    <property type="project" value="UniProtKB-KW"/>
</dbReference>
<dbReference type="GO" id="GO:1990904">
    <property type="term" value="C:ribonucleoprotein complex"/>
    <property type="evidence" value="ECO:0007669"/>
    <property type="project" value="UniProtKB-KW"/>
</dbReference>
<dbReference type="PANTHER" id="PTHR21349:SF0">
    <property type="entry name" value="LARGE RIBOSOMAL SUBUNIT PROTEIN BL21M"/>
    <property type="match status" value="1"/>
</dbReference>
<dbReference type="HAMAP" id="MF_01363">
    <property type="entry name" value="Ribosomal_bL21"/>
    <property type="match status" value="1"/>
</dbReference>
<gene>
    <name evidence="4 6" type="primary">rplU</name>
    <name evidence="6" type="ORF">NG895_18415</name>
</gene>
<keyword evidence="4 5" id="KW-0699">rRNA-binding</keyword>
<dbReference type="NCBIfam" id="TIGR00061">
    <property type="entry name" value="L21"/>
    <property type="match status" value="1"/>
</dbReference>
<proteinExistence type="inferred from homology"/>
<keyword evidence="2 4" id="KW-0689">Ribosomal protein</keyword>
<dbReference type="Pfam" id="PF00829">
    <property type="entry name" value="Ribosomal_L21p"/>
    <property type="match status" value="1"/>
</dbReference>
<dbReference type="RefSeq" id="WP_252853987.1">
    <property type="nucleotide sequence ID" value="NZ_JAMXLR010000061.1"/>
</dbReference>
<name>A0A9X2FCW5_9BACT</name>
<comment type="caution">
    <text evidence="6">The sequence shown here is derived from an EMBL/GenBank/DDBJ whole genome shotgun (WGS) entry which is preliminary data.</text>
</comment>
<keyword evidence="4 5" id="KW-0694">RNA-binding</keyword>
<dbReference type="PANTHER" id="PTHR21349">
    <property type="entry name" value="50S RIBOSOMAL PROTEIN L21"/>
    <property type="match status" value="1"/>
</dbReference>
<evidence type="ECO:0000256" key="4">
    <source>
        <dbReference type="HAMAP-Rule" id="MF_01363"/>
    </source>
</evidence>
<evidence type="ECO:0000256" key="1">
    <source>
        <dbReference type="ARBA" id="ARBA00008563"/>
    </source>
</evidence>
<comment type="similarity">
    <text evidence="1 4 5">Belongs to the bacterial ribosomal protein bL21 family.</text>
</comment>
<dbReference type="GO" id="GO:0003735">
    <property type="term" value="F:structural constituent of ribosome"/>
    <property type="evidence" value="ECO:0007669"/>
    <property type="project" value="InterPro"/>
</dbReference>
<organism evidence="6 7">
    <name type="scientific">Aeoliella straminimaris</name>
    <dbReference type="NCBI Taxonomy" id="2954799"/>
    <lineage>
        <taxon>Bacteria</taxon>
        <taxon>Pseudomonadati</taxon>
        <taxon>Planctomycetota</taxon>
        <taxon>Planctomycetia</taxon>
        <taxon>Pirellulales</taxon>
        <taxon>Lacipirellulaceae</taxon>
        <taxon>Aeoliella</taxon>
    </lineage>
</organism>
<reference evidence="6" key="1">
    <citation type="submission" date="2022-06" db="EMBL/GenBank/DDBJ databases">
        <title>Aeoliella straminimaris, a novel planctomycete from sediments.</title>
        <authorList>
            <person name="Vitorino I.R."/>
            <person name="Lage O.M."/>
        </authorList>
    </citation>
    <scope>NUCLEOTIDE SEQUENCE</scope>
    <source>
        <strain evidence="6">ICT_H6.2</strain>
    </source>
</reference>
<sequence>MYAIIADGGRQLKVEKGQEIDLAYRDVAKGEKLTFDRVLAIGGTDDVKLGSPTVEGASVVAEIVGTTQGEKISVQKMRRRKNSRRRTGHRAMFTRVKIAEISC</sequence>
<comment type="function">
    <text evidence="4 5">This protein binds to 23S rRNA in the presence of protein L20.</text>
</comment>